<keyword evidence="1 4" id="KW-0479">Metal-binding</keyword>
<dbReference type="PANTHER" id="PTHR43401:SF2">
    <property type="entry name" value="L-THREONINE 3-DEHYDROGENASE"/>
    <property type="match status" value="1"/>
</dbReference>
<dbReference type="InterPro" id="IPR020843">
    <property type="entry name" value="ER"/>
</dbReference>
<evidence type="ECO:0000256" key="1">
    <source>
        <dbReference type="ARBA" id="ARBA00022723"/>
    </source>
</evidence>
<dbReference type="InterPro" id="IPR050129">
    <property type="entry name" value="Zn_alcohol_dh"/>
</dbReference>
<dbReference type="SMART" id="SM00829">
    <property type="entry name" value="PKS_ER"/>
    <property type="match status" value="1"/>
</dbReference>
<dbReference type="GO" id="GO:0008270">
    <property type="term" value="F:zinc ion binding"/>
    <property type="evidence" value="ECO:0007669"/>
    <property type="project" value="InterPro"/>
</dbReference>
<dbReference type="PATRIC" id="fig|911238.3.peg.70"/>
<dbReference type="InterPro" id="IPR011032">
    <property type="entry name" value="GroES-like_sf"/>
</dbReference>
<dbReference type="RefSeq" id="WP_002461619.1">
    <property type="nucleotide sequence ID" value="NZ_AEUN01000011.1"/>
</dbReference>
<evidence type="ECO:0000256" key="2">
    <source>
        <dbReference type="ARBA" id="ARBA00022833"/>
    </source>
</evidence>
<dbReference type="Pfam" id="PF08240">
    <property type="entry name" value="ADH_N"/>
    <property type="match status" value="1"/>
</dbReference>
<dbReference type="EMBL" id="AEUN01000011">
    <property type="protein sequence ID" value="EHJ09173.1"/>
    <property type="molecule type" value="Genomic_DNA"/>
</dbReference>
<accession>G5JF81</accession>
<dbReference type="InterPro" id="IPR013149">
    <property type="entry name" value="ADH-like_C"/>
</dbReference>
<dbReference type="AlphaFoldDB" id="G5JF81"/>
<protein>
    <submittedName>
        <fullName evidence="6">Putative zinc-binding dehydrogenase</fullName>
    </submittedName>
</protein>
<dbReference type="CDD" id="cd08236">
    <property type="entry name" value="sugar_DH"/>
    <property type="match status" value="1"/>
</dbReference>
<dbReference type="Proteomes" id="UP000005413">
    <property type="component" value="Unassembled WGS sequence"/>
</dbReference>
<keyword evidence="2 4" id="KW-0862">Zinc</keyword>
<dbReference type="Pfam" id="PF00107">
    <property type="entry name" value="ADH_zinc_N"/>
    <property type="match status" value="1"/>
</dbReference>
<dbReference type="InterPro" id="IPR013154">
    <property type="entry name" value="ADH-like_N"/>
</dbReference>
<keyword evidence="7" id="KW-1185">Reference proteome</keyword>
<keyword evidence="3" id="KW-0560">Oxidoreductase</keyword>
<comment type="similarity">
    <text evidence="4">Belongs to the zinc-containing alcohol dehydrogenase family.</text>
</comment>
<evidence type="ECO:0000256" key="4">
    <source>
        <dbReference type="RuleBase" id="RU361277"/>
    </source>
</evidence>
<evidence type="ECO:0000256" key="3">
    <source>
        <dbReference type="ARBA" id="ARBA00023002"/>
    </source>
</evidence>
<dbReference type="OrthoDB" id="9770238at2"/>
<dbReference type="Gene3D" id="3.90.180.10">
    <property type="entry name" value="Medium-chain alcohol dehydrogenases, catalytic domain"/>
    <property type="match status" value="1"/>
</dbReference>
<comment type="caution">
    <text evidence="6">The sequence shown here is derived from an EMBL/GenBank/DDBJ whole genome shotgun (WGS) entry which is preliminary data.</text>
</comment>
<dbReference type="PANTHER" id="PTHR43401">
    <property type="entry name" value="L-THREONINE 3-DEHYDROGENASE"/>
    <property type="match status" value="1"/>
</dbReference>
<evidence type="ECO:0000259" key="5">
    <source>
        <dbReference type="SMART" id="SM00829"/>
    </source>
</evidence>
<dbReference type="InterPro" id="IPR036291">
    <property type="entry name" value="NAD(P)-bd_dom_sf"/>
</dbReference>
<name>G5JF81_9STAP</name>
<feature type="domain" description="Enoyl reductase (ER)" evidence="5">
    <location>
        <begin position="7"/>
        <end position="313"/>
    </location>
</feature>
<dbReference type="GO" id="GO:0016491">
    <property type="term" value="F:oxidoreductase activity"/>
    <property type="evidence" value="ECO:0007669"/>
    <property type="project" value="UniProtKB-KW"/>
</dbReference>
<sequence>MKSLNLYDVEDLRYEDSEQPTIVNDNDVLIKVKATGICGSDTSRYKKLGPYIAGMTFGHEFSGVVEAVGEAVTHLNPGDKVTGCPAMPCYECDYCLKGEYSCCKSLYVIGSYEPGSFAEFVKLPSQNVLKVPDNVDYATAAMVEPSAVVAHGFYKTAIQPGMTVAIMGCGSIGLLAIQWARIFGAAHIIAIDIDDHKLDIAKKIGAHQVINSLETDLETFIETHYSNQIDVAIESSGAKVTIGQILTLPKKGGEVLLLGIPYADIEITRQHFEKILRNELSVHGSWNGLSSPFPGKEWHATLHYMQTKDINVTPIISHYLPLSEGPVTFDKLVNRKEKYDKVMFVVND</sequence>
<evidence type="ECO:0000313" key="6">
    <source>
        <dbReference type="EMBL" id="EHJ09173.1"/>
    </source>
</evidence>
<dbReference type="SUPFAM" id="SSF51735">
    <property type="entry name" value="NAD(P)-binding Rossmann-fold domains"/>
    <property type="match status" value="1"/>
</dbReference>
<gene>
    <name evidence="6" type="ORF">SS7213T_00364</name>
</gene>
<dbReference type="InterPro" id="IPR002328">
    <property type="entry name" value="ADH_Zn_CS"/>
</dbReference>
<organism evidence="6 7">
    <name type="scientific">Staphylococcus simiae CCM 7213 = CCUG 51256</name>
    <dbReference type="NCBI Taxonomy" id="911238"/>
    <lineage>
        <taxon>Bacteria</taxon>
        <taxon>Bacillati</taxon>
        <taxon>Bacillota</taxon>
        <taxon>Bacilli</taxon>
        <taxon>Bacillales</taxon>
        <taxon>Staphylococcaceae</taxon>
        <taxon>Staphylococcus</taxon>
    </lineage>
</organism>
<dbReference type="Gene3D" id="3.40.50.720">
    <property type="entry name" value="NAD(P)-binding Rossmann-like Domain"/>
    <property type="match status" value="1"/>
</dbReference>
<reference evidence="6 7" key="1">
    <citation type="journal article" date="2012" name="BMC Genomics">
        <title>Comparative genomic analysis of the genus Staphylococcus including Staphylococcus aureus and its newly described sister species Staphylococcus simiae.</title>
        <authorList>
            <person name="Suzuki H."/>
            <person name="Lefebure T."/>
            <person name="Pavinski Bitar P."/>
            <person name="Stanhope M.J."/>
        </authorList>
    </citation>
    <scope>NUCLEOTIDE SEQUENCE [LARGE SCALE GENOMIC DNA]</scope>
    <source>
        <strain evidence="6 7">CCM 7213</strain>
    </source>
</reference>
<dbReference type="SUPFAM" id="SSF50129">
    <property type="entry name" value="GroES-like"/>
    <property type="match status" value="1"/>
</dbReference>
<evidence type="ECO:0000313" key="7">
    <source>
        <dbReference type="Proteomes" id="UP000005413"/>
    </source>
</evidence>
<proteinExistence type="inferred from homology"/>
<dbReference type="PROSITE" id="PS00059">
    <property type="entry name" value="ADH_ZINC"/>
    <property type="match status" value="1"/>
</dbReference>
<comment type="cofactor">
    <cofactor evidence="4">
        <name>Zn(2+)</name>
        <dbReference type="ChEBI" id="CHEBI:29105"/>
    </cofactor>
</comment>